<dbReference type="GeneID" id="13697072"/>
<accession>K0BC75</accession>
<evidence type="ECO:0000256" key="1">
    <source>
        <dbReference type="SAM" id="Phobius"/>
    </source>
</evidence>
<dbReference type="AlphaFoldDB" id="K0BC75"/>
<dbReference type="eggNOG" id="arCOG10574">
    <property type="taxonomic scope" value="Archaea"/>
</dbReference>
<dbReference type="HOGENOM" id="CLU_2678677_0_0_2"/>
<gene>
    <name evidence="2" type="ORF">NSED_06395</name>
</gene>
<feature type="transmembrane region" description="Helical" evidence="1">
    <location>
        <begin position="6"/>
        <end position="21"/>
    </location>
</feature>
<reference evidence="2 3" key="1">
    <citation type="journal article" date="2012" name="J. Bacteriol.">
        <title>Draft Genome Sequence of an Ammonia-Oxidizing Archaeon, "Candidatus Nitrosopumilus sediminis" AR2, from Svalbard in the Arctic Circle.</title>
        <authorList>
            <person name="Park S.J."/>
            <person name="Kim J.G."/>
            <person name="Jung M.Y."/>
            <person name="Kim S.J."/>
            <person name="Cha I.T."/>
            <person name="Ghai R."/>
            <person name="Martin-Cuadrado A.B."/>
            <person name="Rodriguez-Valera F."/>
            <person name="Rhee S.K."/>
        </authorList>
    </citation>
    <scope>NUCLEOTIDE SEQUENCE [LARGE SCALE GENOMIC DNA]</scope>
    <source>
        <strain evidence="2 3">AR2</strain>
    </source>
</reference>
<proteinExistence type="predicted"/>
<dbReference type="KEGG" id="nir:NSED_06395"/>
<protein>
    <submittedName>
        <fullName evidence="2">Uncharacterized protein</fullName>
    </submittedName>
</protein>
<keyword evidence="1" id="KW-1133">Transmembrane helix</keyword>
<keyword evidence="1" id="KW-0472">Membrane</keyword>
<dbReference type="Proteomes" id="UP000006100">
    <property type="component" value="Chromosome"/>
</dbReference>
<name>K0BC75_9ARCH</name>
<dbReference type="OrthoDB" id="10964at2157"/>
<dbReference type="RefSeq" id="WP_014965449.1">
    <property type="nucleotide sequence ID" value="NC_018656.1"/>
</dbReference>
<keyword evidence="1" id="KW-0812">Transmembrane</keyword>
<organism evidence="2 3">
    <name type="scientific">Candidatus Nitrosopumilus sediminis</name>
    <dbReference type="NCBI Taxonomy" id="1229909"/>
    <lineage>
        <taxon>Archaea</taxon>
        <taxon>Nitrososphaerota</taxon>
        <taxon>Nitrososphaeria</taxon>
        <taxon>Nitrosopumilales</taxon>
        <taxon>Nitrosopumilaceae</taxon>
        <taxon>Nitrosopumilus</taxon>
    </lineage>
</organism>
<evidence type="ECO:0000313" key="3">
    <source>
        <dbReference type="Proteomes" id="UP000006100"/>
    </source>
</evidence>
<evidence type="ECO:0000313" key="2">
    <source>
        <dbReference type="EMBL" id="AFS83079.1"/>
    </source>
</evidence>
<dbReference type="PATRIC" id="fig|1229909.8.peg.1407"/>
<sequence length="74" mass="8787">MQSKYVALHIGLFWGIGVFIIKNKDTIKIKINEKTMFDQLSKGITSNEQFIQKRIKFINQLITQRKLKIEYELI</sequence>
<dbReference type="EMBL" id="CP003843">
    <property type="protein sequence ID" value="AFS83079.1"/>
    <property type="molecule type" value="Genomic_DNA"/>
</dbReference>
<keyword evidence="3" id="KW-1185">Reference proteome</keyword>